<dbReference type="InterPro" id="IPR004143">
    <property type="entry name" value="BPL_LPL_catalytic"/>
</dbReference>
<evidence type="ECO:0000313" key="3">
    <source>
        <dbReference type="EMBL" id="VAW48719.1"/>
    </source>
</evidence>
<dbReference type="InterPro" id="IPR004408">
    <property type="entry name" value="Biotin_CoA_COase_ligase"/>
</dbReference>
<name>A0A3B0WH31_9ZZZZ</name>
<sequence length="262" mass="29867">MNFSKIESIFKMNGLDYQFVGLEYVDSTSAYLKRQAKKKLQPIFCIASFQSDGYGQRKRQWFSNENSLTFSLLCHFSAPINALEGLSQIIGLKLIESLEEFFNDKLFIKWPNDLYSDSGKVAGLLIECVAFEKDSCWLVIGVGINRSSMDLSNEAVKVAGYPISYLKKPDGKNDIGFLPSFVAKVSQLSHSFVAGYFENYFEMYQKYDYFDLDQRVIVYDTEQSISGCYKGLSQHGELLFEFEGSIVTYRSGEISIRTMNDI</sequence>
<dbReference type="GO" id="GO:0005737">
    <property type="term" value="C:cytoplasm"/>
    <property type="evidence" value="ECO:0007669"/>
    <property type="project" value="TreeGrafter"/>
</dbReference>
<keyword evidence="1" id="KW-0436">Ligase</keyword>
<dbReference type="NCBIfam" id="TIGR00121">
    <property type="entry name" value="birA_ligase"/>
    <property type="match status" value="1"/>
</dbReference>
<evidence type="ECO:0000259" key="2">
    <source>
        <dbReference type="Pfam" id="PF03099"/>
    </source>
</evidence>
<dbReference type="InterPro" id="IPR008988">
    <property type="entry name" value="Transcriptional_repressor_C"/>
</dbReference>
<gene>
    <name evidence="3" type="ORF">MNBD_GAMMA03-657</name>
</gene>
<dbReference type="PANTHER" id="PTHR12835">
    <property type="entry name" value="BIOTIN PROTEIN LIGASE"/>
    <property type="match status" value="1"/>
</dbReference>
<dbReference type="PANTHER" id="PTHR12835:SF5">
    <property type="entry name" value="BIOTIN--PROTEIN LIGASE"/>
    <property type="match status" value="1"/>
</dbReference>
<dbReference type="CDD" id="cd16442">
    <property type="entry name" value="BPL"/>
    <property type="match status" value="1"/>
</dbReference>
<dbReference type="AlphaFoldDB" id="A0A3B0WH31"/>
<dbReference type="Gene3D" id="3.30.930.10">
    <property type="entry name" value="Bira Bifunctional Protein, Domain 2"/>
    <property type="match status" value="1"/>
</dbReference>
<dbReference type="EMBL" id="UOFC01000226">
    <property type="protein sequence ID" value="VAW48719.1"/>
    <property type="molecule type" value="Genomic_DNA"/>
</dbReference>
<dbReference type="SUPFAM" id="SSF50037">
    <property type="entry name" value="C-terminal domain of transcriptional repressors"/>
    <property type="match status" value="1"/>
</dbReference>
<feature type="domain" description="BPL/LPL catalytic" evidence="2">
    <location>
        <begin position="23"/>
        <end position="145"/>
    </location>
</feature>
<dbReference type="SUPFAM" id="SSF55681">
    <property type="entry name" value="Class II aaRS and biotin synthetases"/>
    <property type="match status" value="1"/>
</dbReference>
<accession>A0A3B0WH31</accession>
<reference evidence="3" key="1">
    <citation type="submission" date="2018-06" db="EMBL/GenBank/DDBJ databases">
        <authorList>
            <person name="Zhirakovskaya E."/>
        </authorList>
    </citation>
    <scope>NUCLEOTIDE SEQUENCE</scope>
</reference>
<dbReference type="GO" id="GO:0004077">
    <property type="term" value="F:biotin--[biotin carboxyl-carrier protein] ligase activity"/>
    <property type="evidence" value="ECO:0007669"/>
    <property type="project" value="InterPro"/>
</dbReference>
<evidence type="ECO:0000256" key="1">
    <source>
        <dbReference type="ARBA" id="ARBA00022598"/>
    </source>
</evidence>
<dbReference type="Gene3D" id="2.30.30.100">
    <property type="match status" value="1"/>
</dbReference>
<proteinExistence type="predicted"/>
<organism evidence="3">
    <name type="scientific">hydrothermal vent metagenome</name>
    <dbReference type="NCBI Taxonomy" id="652676"/>
    <lineage>
        <taxon>unclassified sequences</taxon>
        <taxon>metagenomes</taxon>
        <taxon>ecological metagenomes</taxon>
    </lineage>
</organism>
<dbReference type="Pfam" id="PF03099">
    <property type="entry name" value="BPL_LplA_LipB"/>
    <property type="match status" value="1"/>
</dbReference>
<dbReference type="InterPro" id="IPR045864">
    <property type="entry name" value="aa-tRNA-synth_II/BPL/LPL"/>
</dbReference>
<protein>
    <recommendedName>
        <fullName evidence="2">BPL/LPL catalytic domain-containing protein</fullName>
    </recommendedName>
</protein>